<name>A0A7S1N4M6_9EUGL</name>
<feature type="transmembrane region" description="Helical" evidence="1">
    <location>
        <begin position="7"/>
        <end position="24"/>
    </location>
</feature>
<keyword evidence="1" id="KW-0472">Membrane</keyword>
<keyword evidence="1" id="KW-0812">Transmembrane</keyword>
<dbReference type="AlphaFoldDB" id="A0A7S1N4M6"/>
<dbReference type="EMBL" id="HBGA01018225">
    <property type="protein sequence ID" value="CAD8995962.1"/>
    <property type="molecule type" value="Transcribed_RNA"/>
</dbReference>
<organism evidence="2">
    <name type="scientific">Eutreptiella gymnastica</name>
    <dbReference type="NCBI Taxonomy" id="73025"/>
    <lineage>
        <taxon>Eukaryota</taxon>
        <taxon>Discoba</taxon>
        <taxon>Euglenozoa</taxon>
        <taxon>Euglenida</taxon>
        <taxon>Spirocuta</taxon>
        <taxon>Euglenophyceae</taxon>
        <taxon>Eutreptiales</taxon>
        <taxon>Eutreptiaceae</taxon>
        <taxon>Eutreptiella</taxon>
    </lineage>
</organism>
<reference evidence="2" key="1">
    <citation type="submission" date="2021-01" db="EMBL/GenBank/DDBJ databases">
        <authorList>
            <person name="Corre E."/>
            <person name="Pelletier E."/>
            <person name="Niang G."/>
            <person name="Scheremetjew M."/>
            <person name="Finn R."/>
            <person name="Kale V."/>
            <person name="Holt S."/>
            <person name="Cochrane G."/>
            <person name="Meng A."/>
            <person name="Brown T."/>
            <person name="Cohen L."/>
        </authorList>
    </citation>
    <scope>NUCLEOTIDE SEQUENCE</scope>
    <source>
        <strain evidence="2">NIES-381</strain>
    </source>
</reference>
<proteinExistence type="predicted"/>
<evidence type="ECO:0000313" key="2">
    <source>
        <dbReference type="EMBL" id="CAD8995962.1"/>
    </source>
</evidence>
<gene>
    <name evidence="2" type="ORF">EGYM00392_LOCUS7021</name>
</gene>
<evidence type="ECO:0000256" key="1">
    <source>
        <dbReference type="SAM" id="Phobius"/>
    </source>
</evidence>
<protein>
    <submittedName>
        <fullName evidence="2">Uncharacterized protein</fullName>
    </submittedName>
</protein>
<accession>A0A7S1N4M6</accession>
<keyword evidence="1" id="KW-1133">Transmembrane helix</keyword>
<sequence>MQKLLRLAVYLCLMTVLFAIYLEVANTPIGPPTNLQHQALGQFTSRLHSRDQVPSPKATPWLNFTNLGGSNKVGAKLVADADVTVNGIGTERLSTTVSDDHGIASMEANGGGDGNMTVHTGAHEATVTHIVTSNHHESFRTKEVPAIALETNMTDLKVSMPLLVSSMEHKKPLAGNHESLEMNSLASSKDVRPGEQEHNILTISDYINQQSQKFYGAWSDICSDDVAEVCFAGLQVFENATLFTPLEPSDRLLQSLLVTDPLLDTISRYFYNTFKYKSAASPAKSLQIQHRMCRTMGHDILHFVAVARRATVGPTGNRTVFTCDQDAWPKHCLQAYMQLVARNTTHSELERLTGVLMVMKAITNSVQGNVLIASKTNRTGATEWGKVRT</sequence>